<sequence>MMLLFFKGFLLSLSLIVAIGAQNAFIIKQGISRNHIFIVSGICFVCDVILMGLGVFGVGEFLAKNRILNLLIASVGILFVLYYGFLSLKSAFLSQSGFEISQGNKLSLQKTILLTLAVTLLNPHVYLDTVFVIGASALMFSPEEKIIFASGALAASFLWFFGLGYGALRLSQILMKMIKIIDILIAVIIFFVAFSLIRYVLLSFSIKPSAT</sequence>
<feature type="transmembrane region" description="Helical" evidence="6">
    <location>
        <begin position="67"/>
        <end position="85"/>
    </location>
</feature>
<keyword evidence="8" id="KW-1185">Reference proteome</keyword>
<protein>
    <submittedName>
        <fullName evidence="7">Putative l-lysine exporter LysE</fullName>
    </submittedName>
</protein>
<gene>
    <name evidence="7" type="ordered locus">HMU00990</name>
</gene>
<organism evidence="7 8">
    <name type="scientific">Helicobacter mustelae (strain ATCC 43772 / CCUG 25715 / CIP 103759 / LMG 18044 / NCTC 12198 / R85-136P)</name>
    <name type="common">Campylobacter mustelae</name>
    <dbReference type="NCBI Taxonomy" id="679897"/>
    <lineage>
        <taxon>Bacteria</taxon>
        <taxon>Pseudomonadati</taxon>
        <taxon>Campylobacterota</taxon>
        <taxon>Epsilonproteobacteria</taxon>
        <taxon>Campylobacterales</taxon>
        <taxon>Helicobacteraceae</taxon>
        <taxon>Helicobacter</taxon>
    </lineage>
</organism>
<evidence type="ECO:0000256" key="4">
    <source>
        <dbReference type="ARBA" id="ARBA00022989"/>
    </source>
</evidence>
<evidence type="ECO:0000256" key="1">
    <source>
        <dbReference type="ARBA" id="ARBA00004651"/>
    </source>
</evidence>
<dbReference type="EMBL" id="FN555004">
    <property type="protein sequence ID" value="CBG39363.1"/>
    <property type="molecule type" value="Genomic_DNA"/>
</dbReference>
<comment type="subcellular location">
    <subcellularLocation>
        <location evidence="1">Cell membrane</location>
        <topology evidence="1">Multi-pass membrane protein</topology>
    </subcellularLocation>
</comment>
<dbReference type="eggNOG" id="COG1279">
    <property type="taxonomic scope" value="Bacteria"/>
</dbReference>
<keyword evidence="4 6" id="KW-1133">Transmembrane helix</keyword>
<feature type="transmembrane region" description="Helical" evidence="6">
    <location>
        <begin position="180"/>
        <end position="201"/>
    </location>
</feature>
<dbReference type="Proteomes" id="UP000001522">
    <property type="component" value="Chromosome"/>
</dbReference>
<dbReference type="HOGENOM" id="CLU_087840_0_0_7"/>
<dbReference type="AlphaFoldDB" id="D3UFU2"/>
<name>D3UFU2_HELM1</name>
<dbReference type="PANTHER" id="PTHR30086:SF20">
    <property type="entry name" value="ARGININE EXPORTER PROTEIN ARGO-RELATED"/>
    <property type="match status" value="1"/>
</dbReference>
<dbReference type="GO" id="GO:0015171">
    <property type="term" value="F:amino acid transmembrane transporter activity"/>
    <property type="evidence" value="ECO:0007669"/>
    <property type="project" value="TreeGrafter"/>
</dbReference>
<dbReference type="GO" id="GO:0005886">
    <property type="term" value="C:plasma membrane"/>
    <property type="evidence" value="ECO:0007669"/>
    <property type="project" value="UniProtKB-SubCell"/>
</dbReference>
<keyword evidence="2" id="KW-1003">Cell membrane</keyword>
<dbReference type="InterPro" id="IPR001123">
    <property type="entry name" value="LeuE-type"/>
</dbReference>
<evidence type="ECO:0000256" key="2">
    <source>
        <dbReference type="ARBA" id="ARBA00022475"/>
    </source>
</evidence>
<feature type="transmembrane region" description="Helical" evidence="6">
    <location>
        <begin position="146"/>
        <end position="168"/>
    </location>
</feature>
<evidence type="ECO:0000313" key="8">
    <source>
        <dbReference type="Proteomes" id="UP000001522"/>
    </source>
</evidence>
<evidence type="ECO:0000313" key="7">
    <source>
        <dbReference type="EMBL" id="CBG39363.1"/>
    </source>
</evidence>
<dbReference type="KEGG" id="hms:HMU00990"/>
<evidence type="ECO:0000256" key="3">
    <source>
        <dbReference type="ARBA" id="ARBA00022692"/>
    </source>
</evidence>
<evidence type="ECO:0000256" key="6">
    <source>
        <dbReference type="SAM" id="Phobius"/>
    </source>
</evidence>
<keyword evidence="5 6" id="KW-0472">Membrane</keyword>
<accession>D3UFU2</accession>
<keyword evidence="3 6" id="KW-0812">Transmembrane</keyword>
<proteinExistence type="predicted"/>
<dbReference type="Pfam" id="PF01810">
    <property type="entry name" value="LysE"/>
    <property type="match status" value="1"/>
</dbReference>
<dbReference type="STRING" id="679897.HMU00990"/>
<dbReference type="PANTHER" id="PTHR30086">
    <property type="entry name" value="ARGININE EXPORTER PROTEIN ARGO"/>
    <property type="match status" value="1"/>
</dbReference>
<feature type="transmembrane region" description="Helical" evidence="6">
    <location>
        <begin position="34"/>
        <end position="55"/>
    </location>
</feature>
<reference evidence="7 8" key="1">
    <citation type="journal article" date="2010" name="BMC Genomics">
        <title>Comparative genomics and proteomics of Helicobacter mustelae, an ulcerogenic and carcinogenic gastric pathogen.</title>
        <authorList>
            <person name="O'Toole P.W."/>
            <person name="Snelling W.J."/>
            <person name="Canchaya C."/>
            <person name="Forde B.M."/>
            <person name="Hardie K.R."/>
            <person name="Josenhans C."/>
            <person name="Graham R.L.J."/>
            <person name="McMullan G."/>
            <person name="Parkhill J."/>
            <person name="Belda E."/>
            <person name="Bentley S.D."/>
        </authorList>
    </citation>
    <scope>NUCLEOTIDE SEQUENCE [LARGE SCALE GENOMIC DNA]</scope>
    <source>
        <strain evidence="8">ATCC 43772 / LMG 18044 / NCTC 12198 / 12198</strain>
    </source>
</reference>
<evidence type="ECO:0000256" key="5">
    <source>
        <dbReference type="ARBA" id="ARBA00023136"/>
    </source>
</evidence>